<accession>A0A821WA09</accession>
<evidence type="ECO:0000313" key="2">
    <source>
        <dbReference type="Proteomes" id="UP000663873"/>
    </source>
</evidence>
<name>A0A821WA09_9BILA</name>
<comment type="caution">
    <text evidence="1">The sequence shown here is derived from an EMBL/GenBank/DDBJ whole genome shotgun (WGS) entry which is preliminary data.</text>
</comment>
<dbReference type="AlphaFoldDB" id="A0A821WA09"/>
<dbReference type="Proteomes" id="UP000663873">
    <property type="component" value="Unassembled WGS sequence"/>
</dbReference>
<sequence>MSPLRAAMYKIKQEPIPS</sequence>
<feature type="non-terminal residue" evidence="1">
    <location>
        <position position="18"/>
    </location>
</feature>
<protein>
    <submittedName>
        <fullName evidence="1">Uncharacterized protein</fullName>
    </submittedName>
</protein>
<organism evidence="1 2">
    <name type="scientific">Rotaria socialis</name>
    <dbReference type="NCBI Taxonomy" id="392032"/>
    <lineage>
        <taxon>Eukaryota</taxon>
        <taxon>Metazoa</taxon>
        <taxon>Spiralia</taxon>
        <taxon>Gnathifera</taxon>
        <taxon>Rotifera</taxon>
        <taxon>Eurotatoria</taxon>
        <taxon>Bdelloidea</taxon>
        <taxon>Philodinida</taxon>
        <taxon>Philodinidae</taxon>
        <taxon>Rotaria</taxon>
    </lineage>
</organism>
<dbReference type="EMBL" id="CAJOBP010083058">
    <property type="protein sequence ID" value="CAF4921259.1"/>
    <property type="molecule type" value="Genomic_DNA"/>
</dbReference>
<proteinExistence type="predicted"/>
<keyword evidence="2" id="KW-1185">Reference proteome</keyword>
<evidence type="ECO:0000313" key="1">
    <source>
        <dbReference type="EMBL" id="CAF4921259.1"/>
    </source>
</evidence>
<reference evidence="1" key="1">
    <citation type="submission" date="2021-02" db="EMBL/GenBank/DDBJ databases">
        <authorList>
            <person name="Nowell W R."/>
        </authorList>
    </citation>
    <scope>NUCLEOTIDE SEQUENCE</scope>
</reference>
<gene>
    <name evidence="1" type="ORF">UJA718_LOCUS46434</name>
</gene>